<dbReference type="RefSeq" id="WP_141927679.1">
    <property type="nucleotide sequence ID" value="NZ_BAABCI010000033.1"/>
</dbReference>
<evidence type="ECO:0000256" key="1">
    <source>
        <dbReference type="SAM" id="MobiDB-lite"/>
    </source>
</evidence>
<dbReference type="Proteomes" id="UP000320806">
    <property type="component" value="Unassembled WGS sequence"/>
</dbReference>
<organism evidence="3 4">
    <name type="scientific">Yimella lutea</name>
    <dbReference type="NCBI Taxonomy" id="587872"/>
    <lineage>
        <taxon>Bacteria</taxon>
        <taxon>Bacillati</taxon>
        <taxon>Actinomycetota</taxon>
        <taxon>Actinomycetes</taxon>
        <taxon>Micrococcales</taxon>
        <taxon>Dermacoccaceae</taxon>
        <taxon>Yimella</taxon>
    </lineage>
</organism>
<dbReference type="EMBL" id="VFMO01000001">
    <property type="protein sequence ID" value="TQJ13622.1"/>
    <property type="molecule type" value="Genomic_DNA"/>
</dbReference>
<evidence type="ECO:0000313" key="4">
    <source>
        <dbReference type="Proteomes" id="UP000320806"/>
    </source>
</evidence>
<feature type="chain" id="PRO_5038633916" evidence="2">
    <location>
        <begin position="22"/>
        <end position="463"/>
    </location>
</feature>
<keyword evidence="2" id="KW-0732">Signal</keyword>
<gene>
    <name evidence="3" type="ORF">FB459_1048</name>
</gene>
<evidence type="ECO:0000256" key="2">
    <source>
        <dbReference type="SAM" id="SignalP"/>
    </source>
</evidence>
<feature type="region of interest" description="Disordered" evidence="1">
    <location>
        <begin position="440"/>
        <end position="463"/>
    </location>
</feature>
<dbReference type="AlphaFoldDB" id="A0A542EE53"/>
<name>A0A542EE53_9MICO</name>
<protein>
    <submittedName>
        <fullName evidence="3">Uncharacterized protein</fullName>
    </submittedName>
</protein>
<dbReference type="OrthoDB" id="4855196at2"/>
<sequence length="463" mass="47305">MRTKKLATVVVSIIAATSFLAATPDAGATASDPTGKYHPVTPSRIADSRTGWALPMGGVRRDTSASLAVAGRGGVPGSGVQAVVVNITAIDPTSGGWVTAYAGGATKPWTSVLTYPKGWTGATTATVPVGADGTIRLAAGGASVQLAVDVLGWFAASSSTVAAGSLYTVNQPERWFDSRYEVGGSRLAPGEGIGIPLSLNESGGRRLTAMQFNMTATGGYDRGWFTAWSGAGEPPSTSSVNFVEAETSANLVTVPVRRIGADSARPGYGQYAVHFENTSNSSAHLILDAVGSFVTDPGNVGTVRVPVGPTRIGDTRTGLRFPQAKVGAQQTVSAAVPSTVDSDRTHSFEGVLTAANPTRATFLTLFGAGEARPTTSTLNTKAAHNRSNSFVSIPGCLTPSGATTCTPGLSVFNQSGSVDLVLDITGRFELTDEAIAQVKTQSPARSGAAPSLAPVAGKPHILN</sequence>
<comment type="caution">
    <text evidence="3">The sequence shown here is derived from an EMBL/GenBank/DDBJ whole genome shotgun (WGS) entry which is preliminary data.</text>
</comment>
<proteinExistence type="predicted"/>
<feature type="signal peptide" evidence="2">
    <location>
        <begin position="1"/>
        <end position="21"/>
    </location>
</feature>
<reference evidence="3 4" key="1">
    <citation type="submission" date="2019-06" db="EMBL/GenBank/DDBJ databases">
        <title>Sequencing the genomes of 1000 actinobacteria strains.</title>
        <authorList>
            <person name="Klenk H.-P."/>
        </authorList>
    </citation>
    <scope>NUCLEOTIDE SEQUENCE [LARGE SCALE GENOMIC DNA]</scope>
    <source>
        <strain evidence="3 4">DSM 19828</strain>
    </source>
</reference>
<evidence type="ECO:0000313" key="3">
    <source>
        <dbReference type="EMBL" id="TQJ13622.1"/>
    </source>
</evidence>
<accession>A0A542EE53</accession>
<keyword evidence="4" id="KW-1185">Reference proteome</keyword>